<dbReference type="InterPro" id="IPR010105">
    <property type="entry name" value="TonB_sidphr_rcpt"/>
</dbReference>
<keyword evidence="8 15" id="KW-0675">Receptor</keyword>
<evidence type="ECO:0000256" key="6">
    <source>
        <dbReference type="ARBA" id="ARBA00023077"/>
    </source>
</evidence>
<accession>A0A7W6CIQ0</accession>
<evidence type="ECO:0000256" key="8">
    <source>
        <dbReference type="ARBA" id="ARBA00023170"/>
    </source>
</evidence>
<dbReference type="Pfam" id="PF00593">
    <property type="entry name" value="TonB_dep_Rec_b-barrel"/>
    <property type="match status" value="1"/>
</dbReference>
<evidence type="ECO:0000256" key="12">
    <source>
        <dbReference type="SAM" id="SignalP"/>
    </source>
</evidence>
<gene>
    <name evidence="15" type="ORF">GGR38_004183</name>
</gene>
<feature type="signal peptide" evidence="12">
    <location>
        <begin position="1"/>
        <end position="31"/>
    </location>
</feature>
<evidence type="ECO:0000256" key="2">
    <source>
        <dbReference type="ARBA" id="ARBA00009810"/>
    </source>
</evidence>
<dbReference type="InterPro" id="IPR037066">
    <property type="entry name" value="Plug_dom_sf"/>
</dbReference>
<dbReference type="PROSITE" id="PS52016">
    <property type="entry name" value="TONB_DEPENDENT_REC_3"/>
    <property type="match status" value="1"/>
</dbReference>
<dbReference type="RefSeq" id="WP_183628287.1">
    <property type="nucleotide sequence ID" value="NZ_JACIDX010000020.1"/>
</dbReference>
<keyword evidence="6 11" id="KW-0798">TonB box</keyword>
<keyword evidence="7 10" id="KW-0472">Membrane</keyword>
<feature type="domain" description="TonB-dependent receptor plug" evidence="14">
    <location>
        <begin position="70"/>
        <end position="169"/>
    </location>
</feature>
<protein>
    <submittedName>
        <fullName evidence="15">Iron complex outermembrane receptor protein</fullName>
    </submittedName>
</protein>
<dbReference type="InterPro" id="IPR036942">
    <property type="entry name" value="Beta-barrel_TonB_sf"/>
</dbReference>
<dbReference type="Gene3D" id="2.170.130.10">
    <property type="entry name" value="TonB-dependent receptor, plug domain"/>
    <property type="match status" value="1"/>
</dbReference>
<evidence type="ECO:0000259" key="14">
    <source>
        <dbReference type="Pfam" id="PF07715"/>
    </source>
</evidence>
<keyword evidence="3 10" id="KW-0813">Transport</keyword>
<evidence type="ECO:0000256" key="4">
    <source>
        <dbReference type="ARBA" id="ARBA00022452"/>
    </source>
</evidence>
<keyword evidence="4 10" id="KW-1134">Transmembrane beta strand</keyword>
<dbReference type="GO" id="GO:0015891">
    <property type="term" value="P:siderophore transport"/>
    <property type="evidence" value="ECO:0007669"/>
    <property type="project" value="InterPro"/>
</dbReference>
<evidence type="ECO:0000256" key="5">
    <source>
        <dbReference type="ARBA" id="ARBA00022692"/>
    </source>
</evidence>
<evidence type="ECO:0000256" key="11">
    <source>
        <dbReference type="RuleBase" id="RU003357"/>
    </source>
</evidence>
<evidence type="ECO:0000313" key="16">
    <source>
        <dbReference type="Proteomes" id="UP000548867"/>
    </source>
</evidence>
<dbReference type="GO" id="GO:0015344">
    <property type="term" value="F:siderophore uptake transmembrane transporter activity"/>
    <property type="evidence" value="ECO:0007669"/>
    <property type="project" value="TreeGrafter"/>
</dbReference>
<dbReference type="CDD" id="cd01347">
    <property type="entry name" value="ligand_gated_channel"/>
    <property type="match status" value="1"/>
</dbReference>
<evidence type="ECO:0000259" key="13">
    <source>
        <dbReference type="Pfam" id="PF00593"/>
    </source>
</evidence>
<organism evidence="15 16">
    <name type="scientific">Novosphingobium sediminicola</name>
    <dbReference type="NCBI Taxonomy" id="563162"/>
    <lineage>
        <taxon>Bacteria</taxon>
        <taxon>Pseudomonadati</taxon>
        <taxon>Pseudomonadota</taxon>
        <taxon>Alphaproteobacteria</taxon>
        <taxon>Sphingomonadales</taxon>
        <taxon>Sphingomonadaceae</taxon>
        <taxon>Novosphingobium</taxon>
    </lineage>
</organism>
<dbReference type="InterPro" id="IPR039426">
    <property type="entry name" value="TonB-dep_rcpt-like"/>
</dbReference>
<keyword evidence="5 10" id="KW-0812">Transmembrane</keyword>
<dbReference type="InterPro" id="IPR012910">
    <property type="entry name" value="Plug_dom"/>
</dbReference>
<keyword evidence="12" id="KW-0732">Signal</keyword>
<evidence type="ECO:0000256" key="9">
    <source>
        <dbReference type="ARBA" id="ARBA00023237"/>
    </source>
</evidence>
<keyword evidence="16" id="KW-1185">Reference proteome</keyword>
<dbReference type="AlphaFoldDB" id="A0A7W6CIQ0"/>
<proteinExistence type="inferred from homology"/>
<dbReference type="GO" id="GO:0038023">
    <property type="term" value="F:signaling receptor activity"/>
    <property type="evidence" value="ECO:0007669"/>
    <property type="project" value="InterPro"/>
</dbReference>
<dbReference type="SUPFAM" id="SSF56935">
    <property type="entry name" value="Porins"/>
    <property type="match status" value="1"/>
</dbReference>
<dbReference type="PANTHER" id="PTHR32552:SF82">
    <property type="entry name" value="FCUA PROTEIN"/>
    <property type="match status" value="1"/>
</dbReference>
<reference evidence="15 16" key="1">
    <citation type="submission" date="2020-08" db="EMBL/GenBank/DDBJ databases">
        <title>Genomic Encyclopedia of Type Strains, Phase IV (KMG-IV): sequencing the most valuable type-strain genomes for metagenomic binning, comparative biology and taxonomic classification.</title>
        <authorList>
            <person name="Goeker M."/>
        </authorList>
    </citation>
    <scope>NUCLEOTIDE SEQUENCE [LARGE SCALE GENOMIC DNA]</scope>
    <source>
        <strain evidence="15 16">DSM 27057</strain>
    </source>
</reference>
<dbReference type="Gene3D" id="2.40.170.20">
    <property type="entry name" value="TonB-dependent receptor, beta-barrel domain"/>
    <property type="match status" value="1"/>
</dbReference>
<comment type="subcellular location">
    <subcellularLocation>
        <location evidence="1 10">Cell outer membrane</location>
        <topology evidence="1 10">Multi-pass membrane protein</topology>
    </subcellularLocation>
</comment>
<dbReference type="Pfam" id="PF07715">
    <property type="entry name" value="Plug"/>
    <property type="match status" value="1"/>
</dbReference>
<evidence type="ECO:0000256" key="1">
    <source>
        <dbReference type="ARBA" id="ARBA00004571"/>
    </source>
</evidence>
<dbReference type="GO" id="GO:0009279">
    <property type="term" value="C:cell outer membrane"/>
    <property type="evidence" value="ECO:0007669"/>
    <property type="project" value="UniProtKB-SubCell"/>
</dbReference>
<name>A0A7W6CIQ0_9SPHN</name>
<keyword evidence="9 10" id="KW-0998">Cell outer membrane</keyword>
<sequence length="702" mass="75807">MKMQKTSRWSGTSGASLLALALVAAPGLALAATVEDGDGAKGEEIVVTADRRDSFSADYVQAGTFRDARLRDTPLTIAVMTKDILEAQQVRSVVDAVRNTPGVTQAQINSAIYSNLAIRGITLNNFTNVRWNGVLPIVNLIEQPIESKDRIEVLKGAAGLYYGFATPSGIINLVTERPGKAPVNRIDVMGDSNGTIGGSVDVSRNLGSRAGLRVNAGGTSLETGIQRSSGSRRFISGAFDWRPLDGLEVLLDAEYNFKTITEPTEFSLPAAVNGVIAIPPLQASSKNLGAAWMQGRGWETNLLARVNYDFAPKWRLALAAGQSYLTRNRAYSSFSGYNLGTGDGTLSVAMTSGNDYKNVIYRSDISGSFQTGPISHALMVGVSYYTRDSNVPTAVRYSFAQNLYNPVAIPQQPNPARIIANPSRVEDFGVYIFDRASLGEWLQATVGYRKTDYSDVSKTSSYKIRPGTWSYGVMVKPFHWANVYANYIEGLEPGPIAQQIANNAGEVLPAAISRQKEVGIKIEPIRGVLLTGAYFHIRRPSAYLNSANTYVQDAEALYQGAEFSVVGEVLPRLSLSASAMVLDAKQQSGNAAVIGKMIENVSKFSGSIFAEYRVPLVEGLRVSAGMFHVGRRAVNALNQGFVPGYETFDIGASYDFNLAGRRTTLRAYAENVTGKRYWASTGSSLLAQGLPGSVRMSLSTRF</sequence>
<dbReference type="Proteomes" id="UP000548867">
    <property type="component" value="Unassembled WGS sequence"/>
</dbReference>
<dbReference type="InterPro" id="IPR000531">
    <property type="entry name" value="Beta-barrel_TonB"/>
</dbReference>
<feature type="chain" id="PRO_5031155314" evidence="12">
    <location>
        <begin position="32"/>
        <end position="702"/>
    </location>
</feature>
<evidence type="ECO:0000313" key="15">
    <source>
        <dbReference type="EMBL" id="MBB3957209.1"/>
    </source>
</evidence>
<evidence type="ECO:0000256" key="10">
    <source>
        <dbReference type="PROSITE-ProRule" id="PRU01360"/>
    </source>
</evidence>
<comment type="caution">
    <text evidence="15">The sequence shown here is derived from an EMBL/GenBank/DDBJ whole genome shotgun (WGS) entry which is preliminary data.</text>
</comment>
<dbReference type="EMBL" id="JACIDX010000020">
    <property type="protein sequence ID" value="MBB3957209.1"/>
    <property type="molecule type" value="Genomic_DNA"/>
</dbReference>
<evidence type="ECO:0000256" key="3">
    <source>
        <dbReference type="ARBA" id="ARBA00022448"/>
    </source>
</evidence>
<evidence type="ECO:0000256" key="7">
    <source>
        <dbReference type="ARBA" id="ARBA00023136"/>
    </source>
</evidence>
<feature type="domain" description="TonB-dependent receptor-like beta-barrel" evidence="13">
    <location>
        <begin position="251"/>
        <end position="672"/>
    </location>
</feature>
<dbReference type="PANTHER" id="PTHR32552">
    <property type="entry name" value="FERRICHROME IRON RECEPTOR-RELATED"/>
    <property type="match status" value="1"/>
</dbReference>
<dbReference type="NCBIfam" id="TIGR01783">
    <property type="entry name" value="TonB-siderophor"/>
    <property type="match status" value="1"/>
</dbReference>
<comment type="similarity">
    <text evidence="2 10 11">Belongs to the TonB-dependent receptor family.</text>
</comment>